<organism evidence="2 3">
    <name type="scientific">Chionoecetes opilio</name>
    <name type="common">Atlantic snow crab</name>
    <name type="synonym">Cancer opilio</name>
    <dbReference type="NCBI Taxonomy" id="41210"/>
    <lineage>
        <taxon>Eukaryota</taxon>
        <taxon>Metazoa</taxon>
        <taxon>Ecdysozoa</taxon>
        <taxon>Arthropoda</taxon>
        <taxon>Crustacea</taxon>
        <taxon>Multicrustacea</taxon>
        <taxon>Malacostraca</taxon>
        <taxon>Eumalacostraca</taxon>
        <taxon>Eucarida</taxon>
        <taxon>Decapoda</taxon>
        <taxon>Pleocyemata</taxon>
        <taxon>Brachyura</taxon>
        <taxon>Eubrachyura</taxon>
        <taxon>Majoidea</taxon>
        <taxon>Majidae</taxon>
        <taxon>Chionoecetes</taxon>
    </lineage>
</organism>
<proteinExistence type="inferred from homology"/>
<gene>
    <name evidence="2" type="primary">CHM</name>
    <name evidence="2" type="ORF">GWK47_044306</name>
</gene>
<dbReference type="GO" id="GO:0007264">
    <property type="term" value="P:small GTPase-mediated signal transduction"/>
    <property type="evidence" value="ECO:0007669"/>
    <property type="project" value="InterPro"/>
</dbReference>
<accession>A0A8J4YJE0</accession>
<dbReference type="PANTHER" id="PTHR11787">
    <property type="entry name" value="RAB GDP-DISSOCIATION INHIBITOR"/>
    <property type="match status" value="1"/>
</dbReference>
<dbReference type="Proteomes" id="UP000770661">
    <property type="component" value="Unassembled WGS sequence"/>
</dbReference>
<dbReference type="Gene3D" id="3.50.50.60">
    <property type="entry name" value="FAD/NAD(P)-binding domain"/>
    <property type="match status" value="1"/>
</dbReference>
<dbReference type="GO" id="GO:0005829">
    <property type="term" value="C:cytosol"/>
    <property type="evidence" value="ECO:0007669"/>
    <property type="project" value="TreeGrafter"/>
</dbReference>
<dbReference type="GO" id="GO:0016192">
    <property type="term" value="P:vesicle-mediated transport"/>
    <property type="evidence" value="ECO:0007669"/>
    <property type="project" value="TreeGrafter"/>
</dbReference>
<comment type="similarity">
    <text evidence="1">Belongs to the Rab GDI family.</text>
</comment>
<dbReference type="OrthoDB" id="1923006at2759"/>
<dbReference type="PANTHER" id="PTHR11787:SF4">
    <property type="entry name" value="CHM, RAB ESCORT PROTEIN 1"/>
    <property type="match status" value="1"/>
</dbReference>
<protein>
    <submittedName>
        <fullName evidence="2">Rab proteins geranylgeranyltransferase component A 1</fullName>
    </submittedName>
</protein>
<keyword evidence="3" id="KW-1185">Reference proteome</keyword>
<dbReference type="PRINTS" id="PR00891">
    <property type="entry name" value="RABGDIREP"/>
</dbReference>
<dbReference type="SUPFAM" id="SSF51905">
    <property type="entry name" value="FAD/NAD(P)-binding domain"/>
    <property type="match status" value="1"/>
</dbReference>
<dbReference type="Pfam" id="PF00996">
    <property type="entry name" value="GDI"/>
    <property type="match status" value="1"/>
</dbReference>
<dbReference type="GO" id="GO:0005968">
    <property type="term" value="C:Rab-protein geranylgeranyltransferase complex"/>
    <property type="evidence" value="ECO:0007669"/>
    <property type="project" value="TreeGrafter"/>
</dbReference>
<evidence type="ECO:0000313" key="2">
    <source>
        <dbReference type="EMBL" id="KAG0722555.1"/>
    </source>
</evidence>
<evidence type="ECO:0000256" key="1">
    <source>
        <dbReference type="ARBA" id="ARBA00005593"/>
    </source>
</evidence>
<dbReference type="InterPro" id="IPR036188">
    <property type="entry name" value="FAD/NAD-bd_sf"/>
</dbReference>
<comment type="caution">
    <text evidence="2">The sequence shown here is derived from an EMBL/GenBank/DDBJ whole genome shotgun (WGS) entry which is preliminary data.</text>
</comment>
<dbReference type="EMBL" id="JACEEZ010009391">
    <property type="protein sequence ID" value="KAG0722555.1"/>
    <property type="molecule type" value="Genomic_DNA"/>
</dbReference>
<sequence>MIVTKKSCRTTLRTLRGFPALKEADRQSYPFVTEAIGMVGDGAGCREGLERTRAFLTSLGRYGTTPFLFSMYGSGELPQAFCRLCAVFEGIYILRKPVSSLVVHSPSRTCRGLLSEGQRFTCSHLVMSASQAPQEYLPQDGPLQGVSRAIFLTDRPLPMKKGKLTRSRPAKGG</sequence>
<dbReference type="GO" id="GO:0005092">
    <property type="term" value="F:GDP-dissociation inhibitor activity"/>
    <property type="evidence" value="ECO:0007669"/>
    <property type="project" value="InterPro"/>
</dbReference>
<name>A0A8J4YJE0_CHIOP</name>
<dbReference type="AlphaFoldDB" id="A0A8J4YJE0"/>
<evidence type="ECO:0000313" key="3">
    <source>
        <dbReference type="Proteomes" id="UP000770661"/>
    </source>
</evidence>
<dbReference type="InterPro" id="IPR018203">
    <property type="entry name" value="GDP_dissociation_inhibitor"/>
</dbReference>
<reference evidence="2" key="1">
    <citation type="submission" date="2020-07" db="EMBL/GenBank/DDBJ databases">
        <title>The High-quality genome of the commercially important snow crab, Chionoecetes opilio.</title>
        <authorList>
            <person name="Jeong J.-H."/>
            <person name="Ryu S."/>
        </authorList>
    </citation>
    <scope>NUCLEOTIDE SEQUENCE</scope>
    <source>
        <strain evidence="2">MADBK_172401_WGS</strain>
        <tissue evidence="2">Digestive gland</tissue>
    </source>
</reference>
<dbReference type="GO" id="GO:0005634">
    <property type="term" value="C:nucleus"/>
    <property type="evidence" value="ECO:0007669"/>
    <property type="project" value="TreeGrafter"/>
</dbReference>